<sequence>MVENQLTCNSAGKMKEIIKLQEQLRDEILECVQNRKSKMAQLQSETEELGNQMIQEVTMKVLHRIELIMNTLESILCRCEKVEAKFISYKRNTNSKNQQLSELTDKFESIKHELKSYFIIIKRITGIFSETNHFNNQMIKTINDKISRLSCNNSHIQTREQIQKFHENFENNSKLNVFNPNNQFSNFVLQEFKSIQNAINSTSKLRQEADDSIANAMKEFTDTLQNGLKIAVSHSKY</sequence>
<reference evidence="7 8" key="1">
    <citation type="submission" date="2016-10" db="EMBL/GenBank/DDBJ databases">
        <title>Reductive evolution of mitochondrial metabolism and differential evolution of invasion-related proteins in Cryptosporidium.</title>
        <authorList>
            <person name="Liu S."/>
            <person name="Roellig D.M."/>
            <person name="Guo Y."/>
            <person name="Li N."/>
            <person name="Frace M.A."/>
            <person name="Tang K."/>
            <person name="Zhang L."/>
            <person name="Feng Y."/>
            <person name="Xiao L."/>
        </authorList>
    </citation>
    <scope>NUCLEOTIDE SEQUENCE [LARGE SCALE GENOMIC DNA]</scope>
    <source>
        <strain evidence="7">39726</strain>
    </source>
</reference>
<dbReference type="AlphaFoldDB" id="A0A1J4MNV7"/>
<dbReference type="VEuPathDB" id="CryptoDB:cubi_00110"/>
<evidence type="ECO:0008006" key="9">
    <source>
        <dbReference type="Google" id="ProtNLM"/>
    </source>
</evidence>
<dbReference type="GO" id="GO:0005874">
    <property type="term" value="C:microtubule"/>
    <property type="evidence" value="ECO:0007669"/>
    <property type="project" value="UniProtKB-KW"/>
</dbReference>
<evidence type="ECO:0000256" key="2">
    <source>
        <dbReference type="ARBA" id="ARBA00005678"/>
    </source>
</evidence>
<dbReference type="Proteomes" id="UP000186176">
    <property type="component" value="Unassembled WGS sequence"/>
</dbReference>
<dbReference type="RefSeq" id="XP_028875703.1">
    <property type="nucleotide sequence ID" value="XM_029017124.1"/>
</dbReference>
<comment type="subcellular location">
    <subcellularLocation>
        <location evidence="1">Cytoplasm</location>
        <location evidence="1">Cytoskeleton</location>
    </subcellularLocation>
</comment>
<accession>A0A1J4MNV7</accession>
<dbReference type="InterPro" id="IPR008374">
    <property type="entry name" value="SF_assemblin/giardin_b"/>
</dbReference>
<evidence type="ECO:0000256" key="5">
    <source>
        <dbReference type="ARBA" id="ARBA00023054"/>
    </source>
</evidence>
<keyword evidence="4" id="KW-0493">Microtubule</keyword>
<keyword evidence="8" id="KW-1185">Reference proteome</keyword>
<proteinExistence type="inferred from homology"/>
<dbReference type="OrthoDB" id="436841at2759"/>
<dbReference type="Pfam" id="PF06705">
    <property type="entry name" value="SF-assemblin"/>
    <property type="match status" value="1"/>
</dbReference>
<dbReference type="GeneID" id="39976903"/>
<comment type="similarity">
    <text evidence="2">Belongs to the SF-assemblin family.</text>
</comment>
<keyword evidence="3" id="KW-0963">Cytoplasm</keyword>
<keyword evidence="6" id="KW-0206">Cytoskeleton</keyword>
<evidence type="ECO:0000313" key="7">
    <source>
        <dbReference type="EMBL" id="OII74557.1"/>
    </source>
</evidence>
<protein>
    <recommendedName>
        <fullName evidence="9">SF-assemblin</fullName>
    </recommendedName>
</protein>
<dbReference type="GO" id="GO:0005200">
    <property type="term" value="F:structural constituent of cytoskeleton"/>
    <property type="evidence" value="ECO:0007669"/>
    <property type="project" value="InterPro"/>
</dbReference>
<evidence type="ECO:0000256" key="1">
    <source>
        <dbReference type="ARBA" id="ARBA00004245"/>
    </source>
</evidence>
<keyword evidence="5" id="KW-0175">Coiled coil</keyword>
<evidence type="ECO:0000256" key="4">
    <source>
        <dbReference type="ARBA" id="ARBA00022701"/>
    </source>
</evidence>
<gene>
    <name evidence="7" type="ORF">cubi_00110</name>
</gene>
<dbReference type="EMBL" id="LRBP01000009">
    <property type="protein sequence ID" value="OII74557.1"/>
    <property type="molecule type" value="Genomic_DNA"/>
</dbReference>
<evidence type="ECO:0000256" key="6">
    <source>
        <dbReference type="ARBA" id="ARBA00023212"/>
    </source>
</evidence>
<evidence type="ECO:0000256" key="3">
    <source>
        <dbReference type="ARBA" id="ARBA00022490"/>
    </source>
</evidence>
<organism evidence="7 8">
    <name type="scientific">Cryptosporidium ubiquitum</name>
    <dbReference type="NCBI Taxonomy" id="857276"/>
    <lineage>
        <taxon>Eukaryota</taxon>
        <taxon>Sar</taxon>
        <taxon>Alveolata</taxon>
        <taxon>Apicomplexa</taxon>
        <taxon>Conoidasida</taxon>
        <taxon>Coccidia</taxon>
        <taxon>Eucoccidiorida</taxon>
        <taxon>Eimeriorina</taxon>
        <taxon>Cryptosporidiidae</taxon>
        <taxon>Cryptosporidium</taxon>
    </lineage>
</organism>
<name>A0A1J4MNV7_9CRYT</name>
<evidence type="ECO:0000313" key="8">
    <source>
        <dbReference type="Proteomes" id="UP000186176"/>
    </source>
</evidence>
<comment type="caution">
    <text evidence="7">The sequence shown here is derived from an EMBL/GenBank/DDBJ whole genome shotgun (WGS) entry which is preliminary data.</text>
</comment>